<accession>A0A540LZ24</accession>
<gene>
    <name evidence="1" type="ORF">C1H46_022720</name>
</gene>
<evidence type="ECO:0000313" key="2">
    <source>
        <dbReference type="Proteomes" id="UP000315295"/>
    </source>
</evidence>
<organism evidence="1 2">
    <name type="scientific">Malus baccata</name>
    <name type="common">Siberian crab apple</name>
    <name type="synonym">Pyrus baccata</name>
    <dbReference type="NCBI Taxonomy" id="106549"/>
    <lineage>
        <taxon>Eukaryota</taxon>
        <taxon>Viridiplantae</taxon>
        <taxon>Streptophyta</taxon>
        <taxon>Embryophyta</taxon>
        <taxon>Tracheophyta</taxon>
        <taxon>Spermatophyta</taxon>
        <taxon>Magnoliopsida</taxon>
        <taxon>eudicotyledons</taxon>
        <taxon>Gunneridae</taxon>
        <taxon>Pentapetalae</taxon>
        <taxon>rosids</taxon>
        <taxon>fabids</taxon>
        <taxon>Rosales</taxon>
        <taxon>Rosaceae</taxon>
        <taxon>Amygdaloideae</taxon>
        <taxon>Maleae</taxon>
        <taxon>Malus</taxon>
    </lineage>
</organism>
<evidence type="ECO:0000313" key="1">
    <source>
        <dbReference type="EMBL" id="TQD91656.1"/>
    </source>
</evidence>
<proteinExistence type="predicted"/>
<dbReference type="Proteomes" id="UP000315295">
    <property type="component" value="Unassembled WGS sequence"/>
</dbReference>
<sequence>MPTTGMTDQRLYCNACGHGPGAASSYPARPLWLSGLSPYRREPKNRGPFPWLRSGVVAEKIRSG</sequence>
<protein>
    <submittedName>
        <fullName evidence="1">Uncharacterized protein</fullName>
    </submittedName>
</protein>
<dbReference type="EMBL" id="VIEB01000412">
    <property type="protein sequence ID" value="TQD91656.1"/>
    <property type="molecule type" value="Genomic_DNA"/>
</dbReference>
<name>A0A540LZ24_MALBA</name>
<reference evidence="1 2" key="1">
    <citation type="journal article" date="2019" name="G3 (Bethesda)">
        <title>Sequencing of a Wild Apple (Malus baccata) Genome Unravels the Differences Between Cultivated and Wild Apple Species Regarding Disease Resistance and Cold Tolerance.</title>
        <authorList>
            <person name="Chen X."/>
        </authorList>
    </citation>
    <scope>NUCLEOTIDE SEQUENCE [LARGE SCALE GENOMIC DNA]</scope>
    <source>
        <strain evidence="2">cv. Shandingzi</strain>
        <tissue evidence="1">Leaves</tissue>
    </source>
</reference>
<comment type="caution">
    <text evidence="1">The sequence shown here is derived from an EMBL/GenBank/DDBJ whole genome shotgun (WGS) entry which is preliminary data.</text>
</comment>
<dbReference type="AlphaFoldDB" id="A0A540LZ24"/>
<keyword evidence="2" id="KW-1185">Reference proteome</keyword>